<dbReference type="PANTHER" id="PTHR21666:SF274">
    <property type="entry name" value="STAGE IV SPORULATION PROTEIN FA"/>
    <property type="match status" value="1"/>
</dbReference>
<evidence type="ECO:0000259" key="3">
    <source>
        <dbReference type="Pfam" id="PF01551"/>
    </source>
</evidence>
<name>A0ABW4HTS3_9BACI</name>
<dbReference type="Proteomes" id="UP001597221">
    <property type="component" value="Unassembled WGS sequence"/>
</dbReference>
<keyword evidence="2" id="KW-0472">Membrane</keyword>
<evidence type="ECO:0000256" key="2">
    <source>
        <dbReference type="SAM" id="Phobius"/>
    </source>
</evidence>
<organism evidence="4 5">
    <name type="scientific">Oceanobacillus luteolus</name>
    <dbReference type="NCBI Taxonomy" id="1274358"/>
    <lineage>
        <taxon>Bacteria</taxon>
        <taxon>Bacillati</taxon>
        <taxon>Bacillota</taxon>
        <taxon>Bacilli</taxon>
        <taxon>Bacillales</taxon>
        <taxon>Bacillaceae</taxon>
        <taxon>Oceanobacillus</taxon>
    </lineage>
</organism>
<dbReference type="InterPro" id="IPR011055">
    <property type="entry name" value="Dup_hybrid_motif"/>
</dbReference>
<evidence type="ECO:0000313" key="4">
    <source>
        <dbReference type="EMBL" id="MFD1609038.1"/>
    </source>
</evidence>
<reference evidence="5" key="1">
    <citation type="journal article" date="2019" name="Int. J. Syst. Evol. Microbiol.">
        <title>The Global Catalogue of Microorganisms (GCM) 10K type strain sequencing project: providing services to taxonomists for standard genome sequencing and annotation.</title>
        <authorList>
            <consortium name="The Broad Institute Genomics Platform"/>
            <consortium name="The Broad Institute Genome Sequencing Center for Infectious Disease"/>
            <person name="Wu L."/>
            <person name="Ma J."/>
        </authorList>
    </citation>
    <scope>NUCLEOTIDE SEQUENCE [LARGE SCALE GENOMIC DNA]</scope>
    <source>
        <strain evidence="5">CGMCC 1.12376</strain>
    </source>
</reference>
<evidence type="ECO:0000256" key="1">
    <source>
        <dbReference type="SAM" id="MobiDB-lite"/>
    </source>
</evidence>
<feature type="region of interest" description="Disordered" evidence="1">
    <location>
        <begin position="1"/>
        <end position="30"/>
    </location>
</feature>
<accession>A0ABW4HTS3</accession>
<dbReference type="InterPro" id="IPR050570">
    <property type="entry name" value="Cell_wall_metabolism_enzyme"/>
</dbReference>
<sequence>MSRDIKRVRKAIEQRKKDRNYPQPGIKQDSGIFDSMEEKHGYPPEINSYVFKEKANKELSTALMMKAILAGILFFSVALLMNTNHAAFSKPQEIASQLLQNEFPFAKVNVWYQEIFGSPLAFSPQINHRANEVEEAVIPVNGDIIETFQVNGKGVKISPGKEVDVVSHHEGVVVFAGKYPDTGKTIVVQHADGTNSSYGNLTDFDVHLYQYVTANQRIGKFNPTEDNEAVYFSLEKNNTFLDPLQVIEVDDGT</sequence>
<dbReference type="InterPro" id="IPR016047">
    <property type="entry name" value="M23ase_b-sheet_dom"/>
</dbReference>
<gene>
    <name evidence="4" type="ORF">ACFSBH_15595</name>
</gene>
<dbReference type="EMBL" id="JBHUDE010000145">
    <property type="protein sequence ID" value="MFD1609038.1"/>
    <property type="molecule type" value="Genomic_DNA"/>
</dbReference>
<keyword evidence="2" id="KW-1133">Transmembrane helix</keyword>
<comment type="caution">
    <text evidence="4">The sequence shown here is derived from an EMBL/GenBank/DDBJ whole genome shotgun (WGS) entry which is preliminary data.</text>
</comment>
<proteinExistence type="predicted"/>
<feature type="transmembrane region" description="Helical" evidence="2">
    <location>
        <begin position="62"/>
        <end position="81"/>
    </location>
</feature>
<dbReference type="Gene3D" id="2.70.70.10">
    <property type="entry name" value="Glucose Permease (Domain IIA)"/>
    <property type="match status" value="1"/>
</dbReference>
<protein>
    <submittedName>
        <fullName evidence="4">Peptidoglycan DD-metalloendopeptidase family protein</fullName>
    </submittedName>
</protein>
<keyword evidence="2" id="KW-0812">Transmembrane</keyword>
<feature type="compositionally biased region" description="Basic and acidic residues" evidence="1">
    <location>
        <begin position="1"/>
        <end position="20"/>
    </location>
</feature>
<dbReference type="Pfam" id="PF01551">
    <property type="entry name" value="Peptidase_M23"/>
    <property type="match status" value="1"/>
</dbReference>
<evidence type="ECO:0000313" key="5">
    <source>
        <dbReference type="Proteomes" id="UP001597221"/>
    </source>
</evidence>
<dbReference type="SUPFAM" id="SSF51261">
    <property type="entry name" value="Duplicated hybrid motif"/>
    <property type="match status" value="1"/>
</dbReference>
<dbReference type="RefSeq" id="WP_251517298.1">
    <property type="nucleotide sequence ID" value="NZ_JAMBON010000053.1"/>
</dbReference>
<dbReference type="PANTHER" id="PTHR21666">
    <property type="entry name" value="PEPTIDASE-RELATED"/>
    <property type="match status" value="1"/>
</dbReference>
<feature type="domain" description="M23ase beta-sheet core" evidence="3">
    <location>
        <begin position="153"/>
        <end position="243"/>
    </location>
</feature>
<keyword evidence="5" id="KW-1185">Reference proteome</keyword>
<dbReference type="CDD" id="cd12797">
    <property type="entry name" value="M23_peptidase"/>
    <property type="match status" value="1"/>
</dbReference>